<keyword evidence="4" id="KW-0689">Ribosomal protein</keyword>
<dbReference type="SUPFAM" id="SSF55282">
    <property type="entry name" value="RL5-like"/>
    <property type="match status" value="1"/>
</dbReference>
<dbReference type="GO" id="GO:0005840">
    <property type="term" value="C:ribosome"/>
    <property type="evidence" value="ECO:0007669"/>
    <property type="project" value="UniProtKB-KW"/>
</dbReference>
<evidence type="ECO:0000256" key="2">
    <source>
        <dbReference type="ARBA" id="ARBA00008553"/>
    </source>
</evidence>
<protein>
    <recommendedName>
        <fullName evidence="10">Ribosomal protein L11</fullName>
    </recommendedName>
</protein>
<evidence type="ECO:0000256" key="3">
    <source>
        <dbReference type="ARBA" id="ARBA00022692"/>
    </source>
</evidence>
<proteinExistence type="inferred from homology"/>
<organism evidence="8 9">
    <name type="scientific">Rotaria socialis</name>
    <dbReference type="NCBI Taxonomy" id="392032"/>
    <lineage>
        <taxon>Eukaryota</taxon>
        <taxon>Metazoa</taxon>
        <taxon>Spiralia</taxon>
        <taxon>Gnathifera</taxon>
        <taxon>Rotifera</taxon>
        <taxon>Eurotatoria</taxon>
        <taxon>Bdelloidea</taxon>
        <taxon>Philodinida</taxon>
        <taxon>Philodinidae</taxon>
        <taxon>Rotaria</taxon>
    </lineage>
</organism>
<dbReference type="GO" id="GO:0016020">
    <property type="term" value="C:membrane"/>
    <property type="evidence" value="ECO:0007669"/>
    <property type="project" value="UniProtKB-SubCell"/>
</dbReference>
<keyword evidence="7" id="KW-0687">Ribonucleoprotein</keyword>
<evidence type="ECO:0000313" key="8">
    <source>
        <dbReference type="EMBL" id="CAF4525215.1"/>
    </source>
</evidence>
<dbReference type="Proteomes" id="UP000663848">
    <property type="component" value="Unassembled WGS sequence"/>
</dbReference>
<comment type="similarity">
    <text evidence="2">Belongs to the universal ribosomal protein uL5 family.</text>
</comment>
<sequence length="140" mass="16135">MFGVMSDNLCLKSFAQLGENSKPMQTSFLGIKYDPSIGIYGMDFYVVLGRGGFDIGKRKHKKARIGASHRITKDEAIKWFQQTYEGVIMPACWIYNSQCPRMFSWYITQFFSIVIMTILSEHLSKKYELRTIPIASRVDL</sequence>
<reference evidence="8" key="1">
    <citation type="submission" date="2021-02" db="EMBL/GenBank/DDBJ databases">
        <authorList>
            <person name="Nowell W R."/>
        </authorList>
    </citation>
    <scope>NUCLEOTIDE SEQUENCE</scope>
</reference>
<evidence type="ECO:0000313" key="9">
    <source>
        <dbReference type="Proteomes" id="UP000663848"/>
    </source>
</evidence>
<dbReference type="GO" id="GO:1990904">
    <property type="term" value="C:ribonucleoprotein complex"/>
    <property type="evidence" value="ECO:0007669"/>
    <property type="project" value="UniProtKB-KW"/>
</dbReference>
<dbReference type="Gene3D" id="3.30.1440.10">
    <property type="match status" value="1"/>
</dbReference>
<comment type="subcellular location">
    <subcellularLocation>
        <location evidence="1">Membrane</location>
        <topology evidence="1">Multi-pass membrane protein</topology>
    </subcellularLocation>
</comment>
<evidence type="ECO:0008006" key="10">
    <source>
        <dbReference type="Google" id="ProtNLM"/>
    </source>
</evidence>
<evidence type="ECO:0000256" key="4">
    <source>
        <dbReference type="ARBA" id="ARBA00022980"/>
    </source>
</evidence>
<dbReference type="Pfam" id="PF09801">
    <property type="entry name" value="SYS1"/>
    <property type="match status" value="1"/>
</dbReference>
<keyword evidence="5" id="KW-1133">Transmembrane helix</keyword>
<evidence type="ECO:0000256" key="1">
    <source>
        <dbReference type="ARBA" id="ARBA00004141"/>
    </source>
</evidence>
<name>A0A820X903_9BILA</name>
<dbReference type="InterPro" id="IPR022803">
    <property type="entry name" value="Ribosomal_uL5_dom_sf"/>
</dbReference>
<evidence type="ECO:0000256" key="5">
    <source>
        <dbReference type="ARBA" id="ARBA00022989"/>
    </source>
</evidence>
<dbReference type="PANTHER" id="PTHR11994">
    <property type="entry name" value="60S RIBOSOMAL PROTEIN L11-RELATED"/>
    <property type="match status" value="1"/>
</dbReference>
<dbReference type="InterPro" id="IPR002132">
    <property type="entry name" value="Ribosomal_uL5"/>
</dbReference>
<keyword evidence="3" id="KW-0812">Transmembrane</keyword>
<dbReference type="InterPro" id="IPR019185">
    <property type="entry name" value="Integral_membrane_SYS1-rel"/>
</dbReference>
<evidence type="ECO:0000256" key="6">
    <source>
        <dbReference type="ARBA" id="ARBA00023136"/>
    </source>
</evidence>
<dbReference type="AlphaFoldDB" id="A0A820X903"/>
<dbReference type="GO" id="GO:0006412">
    <property type="term" value="P:translation"/>
    <property type="evidence" value="ECO:0007669"/>
    <property type="project" value="InterPro"/>
</dbReference>
<evidence type="ECO:0000256" key="7">
    <source>
        <dbReference type="ARBA" id="ARBA00023274"/>
    </source>
</evidence>
<dbReference type="EMBL" id="CAJOBR010000579">
    <property type="protein sequence ID" value="CAF4525215.1"/>
    <property type="molecule type" value="Genomic_DNA"/>
</dbReference>
<keyword evidence="6" id="KW-0472">Membrane</keyword>
<gene>
    <name evidence="8" type="ORF">QYT958_LOCUS6481</name>
</gene>
<dbReference type="GO" id="GO:0003735">
    <property type="term" value="F:structural constituent of ribosome"/>
    <property type="evidence" value="ECO:0007669"/>
    <property type="project" value="InterPro"/>
</dbReference>
<accession>A0A820X903</accession>
<comment type="caution">
    <text evidence="8">The sequence shown here is derived from an EMBL/GenBank/DDBJ whole genome shotgun (WGS) entry which is preliminary data.</text>
</comment>